<protein>
    <recommendedName>
        <fullName evidence="1">Primase C-terminal 1 domain-containing protein</fullName>
    </recommendedName>
</protein>
<evidence type="ECO:0000313" key="2">
    <source>
        <dbReference type="EMBL" id="SNY47390.1"/>
    </source>
</evidence>
<name>A0A285IHB2_9FIRM</name>
<dbReference type="SUPFAM" id="SSF56747">
    <property type="entry name" value="Prim-pol domain"/>
    <property type="match status" value="1"/>
</dbReference>
<dbReference type="Pfam" id="PF08708">
    <property type="entry name" value="PriCT_1"/>
    <property type="match status" value="1"/>
</dbReference>
<accession>A0A285IHB2</accession>
<sequence length="521" mass="59590">MHSKKVKEFLKLFIPTKKQYHRLEEARKNFNTQGFSMVLGYNFNNNPMFADLGFLEDPRNLAEIDNSHIIAEASDNYFTPNLFLGNRYDRTGSSRKTSNKTCWLQDIFIDIDGTNGIIDPLEAKEELYQALQELGIPRPSALVHTSTNPDVHLQIHWLIDPLWIYDNRQGQIDHIQLQEWYGLVVEAVANLLISKLPKWKIDIARTRDITTYARLPYSYNQKTGQRVEVLDMRSGRWTLEDGWINNLLKTYSKESKGIRLTVKKGIKLLEHPQIKVLLQGVEEGYRNSAQYALALACKYDKLSLAEAIELILEQNKRCSPNERENKVRSIIKSAYRSKKGLSSIRVAEIVSDITGKEVKPDYNLFVACKESIDIKKKSRNKGAYTTKEVTVRKVVEKSLELIRKGAKVLPSIKEMAKLTGVSAGTLRSRGIWKAIIKILQGIGLQLNKEAHYHHKYIILDKAKELLKEGNSSVINLNSLEAILRTSRTKYSIMDILNQKTEEEINSFIELISSEIMANSPP</sequence>
<dbReference type="InterPro" id="IPR014820">
    <property type="entry name" value="PriCT_1"/>
</dbReference>
<gene>
    <name evidence="2" type="ORF">SAMN06265827_1508</name>
</gene>
<evidence type="ECO:0000313" key="3">
    <source>
        <dbReference type="Proteomes" id="UP000219573"/>
    </source>
</evidence>
<dbReference type="Proteomes" id="UP000219573">
    <property type="component" value="Unassembled WGS sequence"/>
</dbReference>
<keyword evidence="3" id="KW-1185">Reference proteome</keyword>
<proteinExistence type="predicted"/>
<evidence type="ECO:0000259" key="1">
    <source>
        <dbReference type="Pfam" id="PF08708"/>
    </source>
</evidence>
<reference evidence="3" key="1">
    <citation type="submission" date="2017-09" db="EMBL/GenBank/DDBJ databases">
        <authorList>
            <person name="Varghese N."/>
            <person name="Submissions S."/>
        </authorList>
    </citation>
    <scope>NUCLEOTIDE SEQUENCE [LARGE SCALE GENOMIC DNA]</scope>
    <source>
        <strain evidence="3">MSL47</strain>
    </source>
</reference>
<dbReference type="EMBL" id="OBDZ01000050">
    <property type="protein sequence ID" value="SNY47390.1"/>
    <property type="molecule type" value="Genomic_DNA"/>
</dbReference>
<dbReference type="RefSeq" id="WP_097019630.1">
    <property type="nucleotide sequence ID" value="NZ_OBDZ01000050.1"/>
</dbReference>
<feature type="domain" description="Primase C-terminal 1" evidence="1">
    <location>
        <begin position="277"/>
        <end position="337"/>
    </location>
</feature>
<dbReference type="AlphaFoldDB" id="A0A285IHB2"/>
<organism evidence="2 3">
    <name type="scientific">Orenia metallireducens</name>
    <dbReference type="NCBI Taxonomy" id="1413210"/>
    <lineage>
        <taxon>Bacteria</taxon>
        <taxon>Bacillati</taxon>
        <taxon>Bacillota</taxon>
        <taxon>Clostridia</taxon>
        <taxon>Halanaerobiales</taxon>
        <taxon>Halobacteroidaceae</taxon>
        <taxon>Orenia</taxon>
    </lineage>
</organism>